<evidence type="ECO:0000313" key="2">
    <source>
        <dbReference type="Proteomes" id="UP000095541"/>
    </source>
</evidence>
<dbReference type="AlphaFoldDB" id="A0A0P0F940"/>
<name>A0A0P0F940_BACT4</name>
<dbReference type="EMBL" id="CZBI01000003">
    <property type="protein sequence ID" value="CUQ00317.1"/>
    <property type="molecule type" value="Genomic_DNA"/>
</dbReference>
<protein>
    <submittedName>
        <fullName evidence="1">Uncharacterized protein</fullName>
    </submittedName>
</protein>
<organism evidence="1 2">
    <name type="scientific">Bacteroides thetaiotaomicron</name>
    <dbReference type="NCBI Taxonomy" id="818"/>
    <lineage>
        <taxon>Bacteria</taxon>
        <taxon>Pseudomonadati</taxon>
        <taxon>Bacteroidota</taxon>
        <taxon>Bacteroidia</taxon>
        <taxon>Bacteroidales</taxon>
        <taxon>Bacteroidaceae</taxon>
        <taxon>Bacteroides</taxon>
    </lineage>
</organism>
<dbReference type="Proteomes" id="UP000095541">
    <property type="component" value="Unassembled WGS sequence"/>
</dbReference>
<dbReference type="RefSeq" id="WP_004301227.1">
    <property type="nucleotide sequence ID" value="NZ_CAXSMB010000007.1"/>
</dbReference>
<proteinExistence type="predicted"/>
<dbReference type="GeneID" id="29452373"/>
<reference evidence="1 2" key="1">
    <citation type="submission" date="2015-09" db="EMBL/GenBank/DDBJ databases">
        <authorList>
            <consortium name="Pathogen Informatics"/>
        </authorList>
    </citation>
    <scope>NUCLEOTIDE SEQUENCE [LARGE SCALE GENOMIC DNA]</scope>
    <source>
        <strain evidence="1 2">2789STDY5834945</strain>
    </source>
</reference>
<sequence>MRESLYRQMVYCINTYRTWIEVADDNLYKEHIISRTDRTDYLVSRTLVLRAFKTNGIHAEGTTWTIPEHELDKALAIYRKQDSTFKQRIKKAAMYFSPKDAETLIRLATYGIVQLELIVRPTPIPEKPYYLCY</sequence>
<dbReference type="KEGG" id="btho:Btheta7330_04072"/>
<gene>
    <name evidence="1" type="ORF">ERS852557_02429</name>
</gene>
<accession>A0A0P0F940</accession>
<dbReference type="PATRIC" id="fig|818.23.peg.4192"/>
<evidence type="ECO:0000313" key="1">
    <source>
        <dbReference type="EMBL" id="CUQ00317.1"/>
    </source>
</evidence>